<protein>
    <submittedName>
        <fullName evidence="2">Uncharacterized protein</fullName>
    </submittedName>
</protein>
<feature type="region of interest" description="Disordered" evidence="1">
    <location>
        <begin position="1"/>
        <end position="41"/>
    </location>
</feature>
<evidence type="ECO:0000256" key="1">
    <source>
        <dbReference type="SAM" id="MobiDB-lite"/>
    </source>
</evidence>
<sequence>MSSSPDRPGDRSDDRFDELEADLRALGETLHAPAPPPDAVARAVRARLEAPSEQGARSRRQGLFPRVRLSPRKAVAAVVVFLAVLIGATPQGRAAVVSVLRFAGVEIRVGEPGPLPTGVASPLPSERRVTLDEARQAVAFPVAVPAALGDPADVRVSDGGRVVTLLWPGLRLDEYDGTLDVVFRKDLGEPWPEDVPTVRGWWIQQPHGVSYMPKNGGPPTQDRVAGPTLIWQRDGVGLRLEGADKEEALRIANSTR</sequence>
<dbReference type="RefSeq" id="WP_203953423.1">
    <property type="nucleotide sequence ID" value="NZ_BOOO01000015.1"/>
</dbReference>
<reference evidence="2 3" key="1">
    <citation type="submission" date="2021-01" db="EMBL/GenBank/DDBJ databases">
        <title>Whole genome shotgun sequence of Planotetraspora mira NBRC 15435.</title>
        <authorList>
            <person name="Komaki H."/>
            <person name="Tamura T."/>
        </authorList>
    </citation>
    <scope>NUCLEOTIDE SEQUENCE [LARGE SCALE GENOMIC DNA]</scope>
    <source>
        <strain evidence="2 3">NBRC 15435</strain>
    </source>
</reference>
<dbReference type="EMBL" id="BOOO01000015">
    <property type="protein sequence ID" value="GII29419.1"/>
    <property type="molecule type" value="Genomic_DNA"/>
</dbReference>
<gene>
    <name evidence="2" type="ORF">Pmi06nite_28610</name>
</gene>
<name>A0A8J3X718_9ACTN</name>
<dbReference type="AlphaFoldDB" id="A0A8J3X718"/>
<organism evidence="2 3">
    <name type="scientific">Planotetraspora mira</name>
    <dbReference type="NCBI Taxonomy" id="58121"/>
    <lineage>
        <taxon>Bacteria</taxon>
        <taxon>Bacillati</taxon>
        <taxon>Actinomycetota</taxon>
        <taxon>Actinomycetes</taxon>
        <taxon>Streptosporangiales</taxon>
        <taxon>Streptosporangiaceae</taxon>
        <taxon>Planotetraspora</taxon>
    </lineage>
</organism>
<accession>A0A8J3X718</accession>
<comment type="caution">
    <text evidence="2">The sequence shown here is derived from an EMBL/GenBank/DDBJ whole genome shotgun (WGS) entry which is preliminary data.</text>
</comment>
<proteinExistence type="predicted"/>
<evidence type="ECO:0000313" key="3">
    <source>
        <dbReference type="Proteomes" id="UP000650628"/>
    </source>
</evidence>
<keyword evidence="3" id="KW-1185">Reference proteome</keyword>
<dbReference type="Proteomes" id="UP000650628">
    <property type="component" value="Unassembled WGS sequence"/>
</dbReference>
<evidence type="ECO:0000313" key="2">
    <source>
        <dbReference type="EMBL" id="GII29419.1"/>
    </source>
</evidence>